<dbReference type="GO" id="GO:0006338">
    <property type="term" value="P:chromatin remodeling"/>
    <property type="evidence" value="ECO:0007669"/>
    <property type="project" value="UniProtKB-ARBA"/>
</dbReference>
<dbReference type="SMART" id="SM00298">
    <property type="entry name" value="CHROMO"/>
    <property type="match status" value="1"/>
</dbReference>
<sequence length="376" mass="41104">MPPKRSSEMRQDRQFYVERIRNTRFVNGQEEFLIRWRGYGPSEDQWVAREDVDETMVQQFLTQGAAGMTQSPGGAGPSTRRSSSWRGWKEVDAEQEDARLEQARRNNGFGLPVPESRDALSTTGRGARLRSATPQDSPAPSAVASPSTTRKPSGKKVKLRTSSSPAKDSNRGDDSSMPDAASQAEDAMAVDEDVMDVDEEPEVQSPPPKAKGKPKVPFTGKSTFNNMEEGDDAPACTDLYSVTNLSVTEHCKEVRECQAAGHTGPVVKTCNECYNATLASITAEQQAAFDNGAFATLCNPCVSWSRRNCPKCNCLEKMYCCSCLVKLADALIAAKAEADYDNSDVPTECQLCTNVRDGTETVQYCYLCGGTRILEV</sequence>
<feature type="compositionally biased region" description="Basic and acidic residues" evidence="2">
    <location>
        <begin position="87"/>
        <end position="104"/>
    </location>
</feature>
<feature type="compositionally biased region" description="Low complexity" evidence="2">
    <location>
        <begin position="138"/>
        <end position="147"/>
    </location>
</feature>
<evidence type="ECO:0000313" key="4">
    <source>
        <dbReference type="EMBL" id="KAK5173187.1"/>
    </source>
</evidence>
<protein>
    <recommendedName>
        <fullName evidence="3">Chromo domain-containing protein</fullName>
    </recommendedName>
</protein>
<evidence type="ECO:0000313" key="5">
    <source>
        <dbReference type="Proteomes" id="UP001337655"/>
    </source>
</evidence>
<dbReference type="PROSITE" id="PS50013">
    <property type="entry name" value="CHROMO_2"/>
    <property type="match status" value="1"/>
</dbReference>
<feature type="compositionally biased region" description="Polar residues" evidence="2">
    <location>
        <begin position="63"/>
        <end position="72"/>
    </location>
</feature>
<dbReference type="Proteomes" id="UP001337655">
    <property type="component" value="Unassembled WGS sequence"/>
</dbReference>
<feature type="compositionally biased region" description="Acidic residues" evidence="2">
    <location>
        <begin position="188"/>
        <end position="202"/>
    </location>
</feature>
<comment type="subunit">
    <text evidence="1">Component of the NuA4 histone acetyltransferase complex.</text>
</comment>
<reference evidence="4 5" key="1">
    <citation type="submission" date="2023-08" db="EMBL/GenBank/DDBJ databases">
        <title>Black Yeasts Isolated from many extreme environments.</title>
        <authorList>
            <person name="Coleine C."/>
            <person name="Stajich J.E."/>
            <person name="Selbmann L."/>
        </authorList>
    </citation>
    <scope>NUCLEOTIDE SEQUENCE [LARGE SCALE GENOMIC DNA]</scope>
    <source>
        <strain evidence="4 5">CCFEE 5935</strain>
    </source>
</reference>
<dbReference type="Gene3D" id="2.40.50.40">
    <property type="match status" value="1"/>
</dbReference>
<proteinExistence type="predicted"/>
<keyword evidence="5" id="KW-1185">Reference proteome</keyword>
<dbReference type="AlphaFoldDB" id="A0AAV9PHM6"/>
<gene>
    <name evidence="4" type="ORF">LTR77_003309</name>
</gene>
<evidence type="ECO:0000256" key="2">
    <source>
        <dbReference type="SAM" id="MobiDB-lite"/>
    </source>
</evidence>
<dbReference type="GeneID" id="89924656"/>
<dbReference type="InterPro" id="IPR016197">
    <property type="entry name" value="Chromo-like_dom_sf"/>
</dbReference>
<organism evidence="4 5">
    <name type="scientific">Saxophila tyrrhenica</name>
    <dbReference type="NCBI Taxonomy" id="1690608"/>
    <lineage>
        <taxon>Eukaryota</taxon>
        <taxon>Fungi</taxon>
        <taxon>Dikarya</taxon>
        <taxon>Ascomycota</taxon>
        <taxon>Pezizomycotina</taxon>
        <taxon>Dothideomycetes</taxon>
        <taxon>Dothideomycetidae</taxon>
        <taxon>Mycosphaerellales</taxon>
        <taxon>Extremaceae</taxon>
        <taxon>Saxophila</taxon>
    </lineage>
</organism>
<dbReference type="InterPro" id="IPR000953">
    <property type="entry name" value="Chromo/chromo_shadow_dom"/>
</dbReference>
<name>A0AAV9PHM6_9PEZI</name>
<dbReference type="InterPro" id="IPR023780">
    <property type="entry name" value="Chromo_domain"/>
</dbReference>
<dbReference type="SUPFAM" id="SSF54160">
    <property type="entry name" value="Chromo domain-like"/>
    <property type="match status" value="1"/>
</dbReference>
<evidence type="ECO:0000259" key="3">
    <source>
        <dbReference type="PROSITE" id="PS50013"/>
    </source>
</evidence>
<dbReference type="RefSeq" id="XP_064661905.1">
    <property type="nucleotide sequence ID" value="XM_064800566.1"/>
</dbReference>
<comment type="caution">
    <text evidence="4">The sequence shown here is derived from an EMBL/GenBank/DDBJ whole genome shotgun (WGS) entry which is preliminary data.</text>
</comment>
<dbReference type="CDD" id="cd00024">
    <property type="entry name" value="CD_CSD"/>
    <property type="match status" value="1"/>
</dbReference>
<dbReference type="EMBL" id="JAVRRT010000004">
    <property type="protein sequence ID" value="KAK5173187.1"/>
    <property type="molecule type" value="Genomic_DNA"/>
</dbReference>
<accession>A0AAV9PHM6</accession>
<feature type="region of interest" description="Disordered" evidence="2">
    <location>
        <begin position="63"/>
        <end position="216"/>
    </location>
</feature>
<feature type="domain" description="Chromo" evidence="3">
    <location>
        <begin position="15"/>
        <end position="61"/>
    </location>
</feature>
<dbReference type="Pfam" id="PF00385">
    <property type="entry name" value="Chromo"/>
    <property type="match status" value="1"/>
</dbReference>
<evidence type="ECO:0000256" key="1">
    <source>
        <dbReference type="ARBA" id="ARBA00011353"/>
    </source>
</evidence>